<accession>A0A5C5BTZ0</accession>
<feature type="transmembrane region" description="Helical" evidence="2">
    <location>
        <begin position="104"/>
        <end position="125"/>
    </location>
</feature>
<dbReference type="EMBL" id="VEVP01000022">
    <property type="protein sequence ID" value="TNU89930.1"/>
    <property type="molecule type" value="Genomic_DNA"/>
</dbReference>
<proteinExistence type="predicted"/>
<organism evidence="3 4">
    <name type="scientific">Eggerthella lenta</name>
    <name type="common">Eubacterium lentum</name>
    <dbReference type="NCBI Taxonomy" id="84112"/>
    <lineage>
        <taxon>Bacteria</taxon>
        <taxon>Bacillati</taxon>
        <taxon>Actinomycetota</taxon>
        <taxon>Coriobacteriia</taxon>
        <taxon>Eggerthellales</taxon>
        <taxon>Eggerthellaceae</taxon>
        <taxon>Eggerthella</taxon>
    </lineage>
</organism>
<reference evidence="3 4" key="1">
    <citation type="journal article" date="2005" name="Appl. Environ. Microbiol.">
        <title>Intestinal bacterial communities that produce active estrogen-like compounds enterodiol and enterolactone in humans.</title>
        <authorList>
            <person name="Clavel T."/>
            <person name="Henderson G."/>
            <person name="Alpert C.A."/>
            <person name="Philippe C."/>
            <person name="Rigottier-Gois L."/>
            <person name="Dore J."/>
            <person name="Blaut M."/>
        </authorList>
    </citation>
    <scope>NUCLEOTIDE SEQUENCE [LARGE SCALE GENOMIC DNA]</scope>
    <source>
        <strain evidence="3 4">SECO-MT75m2</strain>
    </source>
</reference>
<evidence type="ECO:0000313" key="4">
    <source>
        <dbReference type="Proteomes" id="UP000312594"/>
    </source>
</evidence>
<gene>
    <name evidence="3" type="ORF">FIC87_09905</name>
</gene>
<dbReference type="InterPro" id="IPR046062">
    <property type="entry name" value="DUF6020"/>
</dbReference>
<evidence type="ECO:0008006" key="5">
    <source>
        <dbReference type="Google" id="ProtNLM"/>
    </source>
</evidence>
<name>A0A5C5BTZ0_EGGLN</name>
<feature type="transmembrane region" description="Helical" evidence="2">
    <location>
        <begin position="48"/>
        <end position="70"/>
    </location>
</feature>
<feature type="region of interest" description="Disordered" evidence="1">
    <location>
        <begin position="337"/>
        <end position="359"/>
    </location>
</feature>
<sequence>MLLEHTEDRAAPKIDTRCAIASAFPALAFACALVLGRQLDADGRFHDAWPTMFAVALVFVAAWLACYALFRSLASAPRLSHRIPRQIDADGREADENLKRCTRICLIALACSWILWFFLFAPGIYGYDAAIQYLEFTSEEFPVIDQWSIVYGWTYTHFVNLGSSLLGSKEAGFVIWITLQGAFVYYAGSKIILLLARRHRKQWPVIATTAFLSLTPPLPMIALSSTYDAFFMGCFGLIIVHFIEMTDSPRQYWSSIHRPIALSATMLLFLLMRSNGFYILLLTIPFCVLLPKGFQVKLLICMLVPLALFQVYRGPMLDELGIYKGVYLSEAIEQSGYQTRSETEDPTKPGFSEKKGSRSGMNLREMLSIPFQQLARVYVQDKNHLSSEELELFERYFPSKEANSPLDSYAHYPCISDSIKLAFNAEEFDKDPLEFAAFYLAVGAKSPKTYTEAALLANIGLWYPGKTYPDSRMYHPYIESETYPDVKQYNENYVEIGSFNLFPHANEALQYLYGSGQEHFAQTPILGLLSKSGGYFLLLLFVVFYQIYRRRWRSFLILAPLLLLELSVAAGPVTLCRYISAIIFTAPLLIATLKTKKPPTP</sequence>
<evidence type="ECO:0000313" key="3">
    <source>
        <dbReference type="EMBL" id="TNU89930.1"/>
    </source>
</evidence>
<keyword evidence="2" id="KW-0812">Transmembrane</keyword>
<feature type="transmembrane region" description="Helical" evidence="2">
    <location>
        <begin position="203"/>
        <end position="223"/>
    </location>
</feature>
<protein>
    <recommendedName>
        <fullName evidence="5">Glycosyltransferase RgtA/B/C/D-like domain-containing protein</fullName>
    </recommendedName>
</protein>
<dbReference type="AlphaFoldDB" id="A0A5C5BTZ0"/>
<keyword evidence="2" id="KW-1133">Transmembrane helix</keyword>
<dbReference type="Proteomes" id="UP000312594">
    <property type="component" value="Unassembled WGS sequence"/>
</dbReference>
<feature type="compositionally biased region" description="Basic and acidic residues" evidence="1">
    <location>
        <begin position="341"/>
        <end position="356"/>
    </location>
</feature>
<evidence type="ECO:0000256" key="1">
    <source>
        <dbReference type="SAM" id="MobiDB-lite"/>
    </source>
</evidence>
<comment type="caution">
    <text evidence="3">The sequence shown here is derived from an EMBL/GenBank/DDBJ whole genome shotgun (WGS) entry which is preliminary data.</text>
</comment>
<keyword evidence="2" id="KW-0472">Membrane</keyword>
<dbReference type="Pfam" id="PF19484">
    <property type="entry name" value="DUF6020"/>
    <property type="match status" value="2"/>
</dbReference>
<dbReference type="RefSeq" id="WP_139912683.1">
    <property type="nucleotide sequence ID" value="NZ_VEVP01000022.1"/>
</dbReference>
<feature type="transmembrane region" description="Helical" evidence="2">
    <location>
        <begin position="525"/>
        <end position="548"/>
    </location>
</feature>
<feature type="transmembrane region" description="Helical" evidence="2">
    <location>
        <begin position="267"/>
        <end position="288"/>
    </location>
</feature>
<feature type="transmembrane region" description="Helical" evidence="2">
    <location>
        <begin position="18"/>
        <end position="36"/>
    </location>
</feature>
<feature type="transmembrane region" description="Helical" evidence="2">
    <location>
        <begin position="173"/>
        <end position="196"/>
    </location>
</feature>
<evidence type="ECO:0000256" key="2">
    <source>
        <dbReference type="SAM" id="Phobius"/>
    </source>
</evidence>
<feature type="transmembrane region" description="Helical" evidence="2">
    <location>
        <begin position="229"/>
        <end position="246"/>
    </location>
</feature>